<dbReference type="EMBL" id="CP139779">
    <property type="protein sequence ID" value="WQB71162.1"/>
    <property type="molecule type" value="Genomic_DNA"/>
</dbReference>
<dbReference type="Proteomes" id="UP001324533">
    <property type="component" value="Chromosome"/>
</dbReference>
<protein>
    <recommendedName>
        <fullName evidence="4">WxL domain-containing protein</fullName>
    </recommendedName>
</protein>
<gene>
    <name evidence="2" type="ORF">T9R20_04120</name>
</gene>
<feature type="signal peptide" evidence="1">
    <location>
        <begin position="1"/>
        <end position="29"/>
    </location>
</feature>
<accession>A0ABZ0VEA3</accession>
<keyword evidence="1" id="KW-0732">Signal</keyword>
<keyword evidence="3" id="KW-1185">Reference proteome</keyword>
<dbReference type="RefSeq" id="WP_322411280.1">
    <property type="nucleotide sequence ID" value="NZ_CP139779.1"/>
</dbReference>
<evidence type="ECO:0000313" key="2">
    <source>
        <dbReference type="EMBL" id="WQB71162.1"/>
    </source>
</evidence>
<evidence type="ECO:0008006" key="4">
    <source>
        <dbReference type="Google" id="ProtNLM"/>
    </source>
</evidence>
<evidence type="ECO:0000313" key="3">
    <source>
        <dbReference type="Proteomes" id="UP001324533"/>
    </source>
</evidence>
<reference evidence="2 3" key="1">
    <citation type="submission" date="2023-06" db="EMBL/GenBank/DDBJ databases">
        <title>Rock-solubilizing bacteria, Microbacterium invictum, promotes re-establishment of vegetation in rocky wasteland by accelerating rock bio-weathering and reshaping soil bacterial community.</title>
        <authorList>
            <person name="Liu C."/>
        </authorList>
    </citation>
    <scope>NUCLEOTIDE SEQUENCE [LARGE SCALE GENOMIC DNA]</scope>
    <source>
        <strain evidence="2 3">X-18</strain>
    </source>
</reference>
<sequence length="206" mass="21367">MKTSGLLARAATGMAGGVLLLGVAGAALAAEVGTDDVDVSVAIEEQEPVGALTMSVAADATTLTEVESGEEDVRRFDGTLPTVTVTDDREEVPADTYWYVVGQASDFVNEEGGIIPAEHLGWAPAILTEGEGEVTPGDQVDTVLDEGPNNVGLVGEELLALNLSAADARPTGTWDANAALFLKTPSDIEGGNYTSKITLTLWEESF</sequence>
<evidence type="ECO:0000256" key="1">
    <source>
        <dbReference type="SAM" id="SignalP"/>
    </source>
</evidence>
<organism evidence="2 3">
    <name type="scientific">Microbacterium invictum</name>
    <dbReference type="NCBI Taxonomy" id="515415"/>
    <lineage>
        <taxon>Bacteria</taxon>
        <taxon>Bacillati</taxon>
        <taxon>Actinomycetota</taxon>
        <taxon>Actinomycetes</taxon>
        <taxon>Micrococcales</taxon>
        <taxon>Microbacteriaceae</taxon>
        <taxon>Microbacterium</taxon>
    </lineage>
</organism>
<feature type="chain" id="PRO_5045820197" description="WxL domain-containing protein" evidence="1">
    <location>
        <begin position="30"/>
        <end position="206"/>
    </location>
</feature>
<name>A0ABZ0VEA3_9MICO</name>
<proteinExistence type="predicted"/>